<evidence type="ECO:0000256" key="4">
    <source>
        <dbReference type="SAM" id="MobiDB-lite"/>
    </source>
</evidence>
<feature type="repeat" description="ANK" evidence="3">
    <location>
        <begin position="307"/>
        <end position="331"/>
    </location>
</feature>
<organism evidence="5 6">
    <name type="scientific">Cercophora newfieldiana</name>
    <dbReference type="NCBI Taxonomy" id="92897"/>
    <lineage>
        <taxon>Eukaryota</taxon>
        <taxon>Fungi</taxon>
        <taxon>Dikarya</taxon>
        <taxon>Ascomycota</taxon>
        <taxon>Pezizomycotina</taxon>
        <taxon>Sordariomycetes</taxon>
        <taxon>Sordariomycetidae</taxon>
        <taxon>Sordariales</taxon>
        <taxon>Lasiosphaeriaceae</taxon>
        <taxon>Cercophora</taxon>
    </lineage>
</organism>
<dbReference type="SUPFAM" id="SSF48403">
    <property type="entry name" value="Ankyrin repeat"/>
    <property type="match status" value="2"/>
</dbReference>
<feature type="region of interest" description="Disordered" evidence="4">
    <location>
        <begin position="101"/>
        <end position="203"/>
    </location>
</feature>
<comment type="caution">
    <text evidence="5">The sequence shown here is derived from an EMBL/GenBank/DDBJ whole genome shotgun (WGS) entry which is preliminary data.</text>
</comment>
<dbReference type="PANTHER" id="PTHR24173:SF74">
    <property type="entry name" value="ANKYRIN REPEAT DOMAIN-CONTAINING PROTEIN 16"/>
    <property type="match status" value="1"/>
</dbReference>
<feature type="repeat" description="ANK" evidence="3">
    <location>
        <begin position="342"/>
        <end position="374"/>
    </location>
</feature>
<name>A0AA39XZN2_9PEZI</name>
<dbReference type="PANTHER" id="PTHR24173">
    <property type="entry name" value="ANKYRIN REPEAT CONTAINING"/>
    <property type="match status" value="1"/>
</dbReference>
<dbReference type="InterPro" id="IPR002110">
    <property type="entry name" value="Ankyrin_rpt"/>
</dbReference>
<dbReference type="AlphaFoldDB" id="A0AA39XZN2"/>
<reference evidence="5" key="1">
    <citation type="submission" date="2023-06" db="EMBL/GenBank/DDBJ databases">
        <title>Genome-scale phylogeny and comparative genomics of the fungal order Sordariales.</title>
        <authorList>
            <consortium name="Lawrence Berkeley National Laboratory"/>
            <person name="Hensen N."/>
            <person name="Bonometti L."/>
            <person name="Westerberg I."/>
            <person name="Brannstrom I.O."/>
            <person name="Guillou S."/>
            <person name="Cros-Aarteil S."/>
            <person name="Calhoun S."/>
            <person name="Haridas S."/>
            <person name="Kuo A."/>
            <person name="Mondo S."/>
            <person name="Pangilinan J."/>
            <person name="Riley R."/>
            <person name="Labutti K."/>
            <person name="Andreopoulos B."/>
            <person name="Lipzen A."/>
            <person name="Chen C."/>
            <person name="Yanf M."/>
            <person name="Daum C."/>
            <person name="Ng V."/>
            <person name="Clum A."/>
            <person name="Steindorff A."/>
            <person name="Ohm R."/>
            <person name="Martin F."/>
            <person name="Silar P."/>
            <person name="Natvig D."/>
            <person name="Lalanne C."/>
            <person name="Gautier V."/>
            <person name="Ament-Velasquez S.L."/>
            <person name="Kruys A."/>
            <person name="Hutchinson M.I."/>
            <person name="Powell A.J."/>
            <person name="Barry K."/>
            <person name="Miller A.N."/>
            <person name="Grigoriev I.V."/>
            <person name="Debuchy R."/>
            <person name="Gladieux P."/>
            <person name="Thoren M.H."/>
            <person name="Johannesson H."/>
        </authorList>
    </citation>
    <scope>NUCLEOTIDE SEQUENCE</scope>
    <source>
        <strain evidence="5">SMH2532-1</strain>
    </source>
</reference>
<evidence type="ECO:0000256" key="3">
    <source>
        <dbReference type="PROSITE-ProRule" id="PRU00023"/>
    </source>
</evidence>
<keyword evidence="1" id="KW-0677">Repeat</keyword>
<dbReference type="PROSITE" id="PS50297">
    <property type="entry name" value="ANK_REP_REGION"/>
    <property type="match status" value="3"/>
</dbReference>
<proteinExistence type="predicted"/>
<feature type="compositionally biased region" description="Low complexity" evidence="4">
    <location>
        <begin position="149"/>
        <end position="160"/>
    </location>
</feature>
<dbReference type="EMBL" id="JAULSV010000006">
    <property type="protein sequence ID" value="KAK0641940.1"/>
    <property type="molecule type" value="Genomic_DNA"/>
</dbReference>
<dbReference type="InterPro" id="IPR036770">
    <property type="entry name" value="Ankyrin_rpt-contain_sf"/>
</dbReference>
<gene>
    <name evidence="5" type="ORF">B0T16DRAFT_420748</name>
</gene>
<feature type="compositionally biased region" description="Low complexity" evidence="4">
    <location>
        <begin position="101"/>
        <end position="110"/>
    </location>
</feature>
<accession>A0AA39XZN2</accession>
<dbReference type="Gene3D" id="1.25.40.20">
    <property type="entry name" value="Ankyrin repeat-containing domain"/>
    <property type="match status" value="3"/>
</dbReference>
<evidence type="ECO:0000313" key="5">
    <source>
        <dbReference type="EMBL" id="KAK0641940.1"/>
    </source>
</evidence>
<keyword evidence="6" id="KW-1185">Reference proteome</keyword>
<evidence type="ECO:0000256" key="1">
    <source>
        <dbReference type="ARBA" id="ARBA00022737"/>
    </source>
</evidence>
<feature type="repeat" description="ANK" evidence="3">
    <location>
        <begin position="477"/>
        <end position="509"/>
    </location>
</feature>
<evidence type="ECO:0000313" key="6">
    <source>
        <dbReference type="Proteomes" id="UP001174936"/>
    </source>
</evidence>
<dbReference type="Proteomes" id="UP001174936">
    <property type="component" value="Unassembled WGS sequence"/>
</dbReference>
<evidence type="ECO:0000256" key="2">
    <source>
        <dbReference type="ARBA" id="ARBA00023043"/>
    </source>
</evidence>
<dbReference type="SMART" id="SM00248">
    <property type="entry name" value="ANK"/>
    <property type="match status" value="10"/>
</dbReference>
<feature type="repeat" description="ANK" evidence="3">
    <location>
        <begin position="211"/>
        <end position="243"/>
    </location>
</feature>
<sequence length="754" mass="80995">MATPSLSALPAELIAFVIDHLDRLKDLSALARTDRKLYSSANPIVYKRAVSQGDAWPLAWAAHCGVAGTLKRVLAAGVGPDHAFVDCLPLDDWKRVNAAARQQPAAAAAPGGDDHVDWDADNGSESTAEWSIETEDDSDHAGTSTTHQPSSNSNSEPWSWGPVANDSDRDSDVWMDELAPPRSDGASSTLDEQERESDAGPAALGDNMIVRRYNALHLAVQAGHHDIVEILLDHGASVNAACERLCECTRLYGLLNAAECPQPVQSPPQWSPLHLAICHSRPETAKLLLSRGATPIMDPPTDGDESQCITALHHAATMGLTDVVRYLVDNGIQKEIDVRDAKTLTPLYHAYAERRWETIALLIELGADINVDTKVYLPYSTITPLGEACRLGHFDTADRLVDLGADPNRGFIITELGKGLTPLHLCAMPSARPVRAPPSPEDPFLRMLEEGQKGVLMMQAIAKLISKGAVLDMVDCSGDTPLIAAAQNHNVPALRALIAAGVNVHERNTVGRTALMQAIMGPQNPIAATLNDENPEPLAQSVQILIAGGARLDERDSEGNTILHLVFKGSNTFHSMQKAALRILMNSPGVADLSQVRDKDHHTPLQLAFAARNLEACDVLVRRGCIRGTLDQSELMAMFIDSLASPGEQDALDFVLDLDVNGSLTTDPAIFTALLAKSKYTAIRAARAIAQRGLPAITPADATKLLCMAVRMGETALAGSLMACGGDLRACEGHFHPILPISSDTPRGRRRRVD</sequence>
<dbReference type="PROSITE" id="PS50088">
    <property type="entry name" value="ANK_REPEAT"/>
    <property type="match status" value="4"/>
</dbReference>
<keyword evidence="2 3" id="KW-0040">ANK repeat</keyword>
<protein>
    <submittedName>
        <fullName evidence="5">Ankyrin repeat-containing domain protein</fullName>
    </submittedName>
</protein>
<dbReference type="Pfam" id="PF12796">
    <property type="entry name" value="Ank_2"/>
    <property type="match status" value="3"/>
</dbReference>